<dbReference type="Proteomes" id="UP001190700">
    <property type="component" value="Unassembled WGS sequence"/>
</dbReference>
<sequence>MWHVDIPLIHVCTIRAPLKGNCWHAAPSASTGQFCSERQCPPPGAQVRHREKIIEVYNTVGPLAHLRKEPPFLELPWTQKKRKLHRLARRLSSATKRNIKWGLKAHPLTAIGLVGATEPFSRSERVLIQANTFVMMLLFTVWFYYSKAVNCCQDFRAVISCPRERDVEEPCFGFPSGVALREGADEGLLPEEVQAMDFTCNAFPQSTFTGKVWVIVIIVGILTPMTMILSQLFIMASNATIPANWGTYAPPALPCPLDCHATPCARMDAVVCARERTKKSEKLFGRTLTAVVQTIFLMCYAVFFNFQKFNKAMAVTLVSLLGILINARYVRAVIQAFVEAYKRLLHWWAWASARLAAAVRAQQQPSGAEQSEEEKVLESVRMASPIEVHLQKLAYCLILAAWMMCTWSLLIFSRTIRAVMGAEEEREIVSMWAITLAVEMFGQQSIQIIALRIFVDAAMLRIERFFTDQDHPAFPWFESYIISVMDTGTSSGKEDTGEQDMGDDADADGGGDDEMDVACDDSAMMMLDLALDDPLVEEELAPRRLHLDLHLAHAGLREYFFGGFVARSQKFADLRHPSLPFPWGLLVGGPIAVRGSDSSARLHQGLSTIAGQVNDASFASVAASFTSVFFSSASASSLYPRKGGSAKCSAHAVALTAAEVEEERRGLRAFSHGFAACMPVIFQRTQNAATLSIAQVGLGGKVGTLVTKTIPAGTLRTVVALSWTGKVGDACEFPPWEQMKAEVLKKNVKKLQGTVKNKKENELLAGAKKAKLWPASFSPGHVPSGRAARTAATYAVLMVSA</sequence>
<name>A0AAE0KN98_9CHLO</name>
<comment type="caution">
    <text evidence="3">The sequence shown here is derived from an EMBL/GenBank/DDBJ whole genome shotgun (WGS) entry which is preliminary data.</text>
</comment>
<keyword evidence="4" id="KW-1185">Reference proteome</keyword>
<feature type="region of interest" description="Disordered" evidence="1">
    <location>
        <begin position="489"/>
        <end position="511"/>
    </location>
</feature>
<keyword evidence="2" id="KW-1133">Transmembrane helix</keyword>
<accession>A0AAE0KN98</accession>
<dbReference type="AlphaFoldDB" id="A0AAE0KN98"/>
<keyword evidence="2" id="KW-0472">Membrane</keyword>
<feature type="transmembrane region" description="Helical" evidence="2">
    <location>
        <begin position="212"/>
        <end position="234"/>
    </location>
</feature>
<protein>
    <submittedName>
        <fullName evidence="3">Uncharacterized protein</fullName>
    </submittedName>
</protein>
<evidence type="ECO:0000256" key="2">
    <source>
        <dbReference type="SAM" id="Phobius"/>
    </source>
</evidence>
<proteinExistence type="predicted"/>
<feature type="compositionally biased region" description="Acidic residues" evidence="1">
    <location>
        <begin position="497"/>
        <end position="511"/>
    </location>
</feature>
<gene>
    <name evidence="3" type="ORF">CYMTET_36076</name>
</gene>
<feature type="transmembrane region" description="Helical" evidence="2">
    <location>
        <begin position="126"/>
        <end position="145"/>
    </location>
</feature>
<feature type="transmembrane region" description="Helical" evidence="2">
    <location>
        <begin position="283"/>
        <end position="303"/>
    </location>
</feature>
<evidence type="ECO:0000256" key="1">
    <source>
        <dbReference type="SAM" id="MobiDB-lite"/>
    </source>
</evidence>
<feature type="transmembrane region" description="Helical" evidence="2">
    <location>
        <begin position="393"/>
        <end position="412"/>
    </location>
</feature>
<dbReference type="EMBL" id="LGRX02023253">
    <property type="protein sequence ID" value="KAK3254720.1"/>
    <property type="molecule type" value="Genomic_DNA"/>
</dbReference>
<reference evidence="3 4" key="1">
    <citation type="journal article" date="2015" name="Genome Biol. Evol.">
        <title>Comparative Genomics of a Bacterivorous Green Alga Reveals Evolutionary Causalities and Consequences of Phago-Mixotrophic Mode of Nutrition.</title>
        <authorList>
            <person name="Burns J.A."/>
            <person name="Paasch A."/>
            <person name="Narechania A."/>
            <person name="Kim E."/>
        </authorList>
    </citation>
    <scope>NUCLEOTIDE SEQUENCE [LARGE SCALE GENOMIC DNA]</scope>
    <source>
        <strain evidence="3 4">PLY_AMNH</strain>
    </source>
</reference>
<organism evidence="3 4">
    <name type="scientific">Cymbomonas tetramitiformis</name>
    <dbReference type="NCBI Taxonomy" id="36881"/>
    <lineage>
        <taxon>Eukaryota</taxon>
        <taxon>Viridiplantae</taxon>
        <taxon>Chlorophyta</taxon>
        <taxon>Pyramimonadophyceae</taxon>
        <taxon>Pyramimonadales</taxon>
        <taxon>Pyramimonadaceae</taxon>
        <taxon>Cymbomonas</taxon>
    </lineage>
</organism>
<evidence type="ECO:0000313" key="3">
    <source>
        <dbReference type="EMBL" id="KAK3254720.1"/>
    </source>
</evidence>
<keyword evidence="2" id="KW-0812">Transmembrane</keyword>
<evidence type="ECO:0000313" key="4">
    <source>
        <dbReference type="Proteomes" id="UP001190700"/>
    </source>
</evidence>